<dbReference type="InterPro" id="IPR032632">
    <property type="entry name" value="Peptidase_M16_M"/>
</dbReference>
<dbReference type="EMBL" id="BAAAFA010000010">
    <property type="protein sequence ID" value="GAA0821557.1"/>
    <property type="molecule type" value="Genomic_DNA"/>
</dbReference>
<sequence length="944" mass="108043">MKQSPNDLKKYQAITLKNGLRVLLIHNNETTKSAAALAVNVGHFQDPEDRQGLAHFLEHMLFLGTENFPDGSEYQKFINQYGGSHNAWTATEHTCFFFDINHQYFEPALTRFSEFFTCPLLSKEFVIKERQNIDAEFALKLKDDIRRLYDVHKETINQKHPFSKFSVGTLDTLADRNGQCISGEIQAFFNTFYRADYMTLALEGPQSLKALQNLAEQLFVNIKSACEPLPKIEQPLYLPSHQGIKINVCPVKNDHQLIISFAMEGIDQYYQDKPESVLAYLLGHEGKGSVLSLLKKQQWAMGLTAGSGINGSNFKDFNISIRLTELGEQHINDIIDIVCCYIATLKADSIPSHYYQEKQSISELSFLYHEKSHPLDSVSQLVLNMQHYPVEDYIFGDYIMAGIAPERTTKLLNALNVDNMRIIHVSQKNSFNTRSFWYQVPYQVNEIELKQLNHWRKLSMAETASPWFSELFLPEKNPYIVSHPKLYSSALDNVSTDNNKTKLIPQKIVNENGFTAWYKQGCTFNVPKGYLYIGIDSPYAITSYENIAMTRLFVDLYTDTVIEENYDAELAGIHYHLYAHQGGVTLQLSGVSEKQNLLLPKLLTRLKQHQVSQSHFELFKRQIIKQWQNSNKSKSISQLFSNLSSLMQPNNPSTVELISALMTVTYAQYQQFCQQLFSKVTIEMLIHGNWLPQHANDIILNVKNAFIGAVDDSYAVQCPVIDIHKQQTLLLPISLADHDHASVIYNPMLSNDNQSIALAMITSHLLSPLFFQQMRTEKQYGYLVGVGYVPINRYPGIAFYIQSPHTDAIALINAMDDFINCAEKNLQEISANDWLELTQGLAGQLQENDQNLRIKSLRFWSAICNNDQLFEHKQQLIKTIVNVKLNDVIQFIRTTIMPSTNPDRVVIYSLAEQDKKQKNREKVQLNGKIINNLSEFVKKSQRKF</sequence>
<comment type="cofactor">
    <cofactor evidence="1">
        <name>Zn(2+)</name>
        <dbReference type="ChEBI" id="CHEBI:29105"/>
    </cofactor>
</comment>
<feature type="domain" description="Peptidase M16 middle/third" evidence="17">
    <location>
        <begin position="366"/>
        <end position="659"/>
    </location>
</feature>
<dbReference type="InterPro" id="IPR054734">
    <property type="entry name" value="PqqF-like_C_4"/>
</dbReference>
<dbReference type="Pfam" id="PF00675">
    <property type="entry name" value="Peptidase_M16"/>
    <property type="match status" value="1"/>
</dbReference>
<keyword evidence="10" id="KW-0482">Metalloprotease</keyword>
<dbReference type="InterPro" id="IPR001431">
    <property type="entry name" value="Pept_M16_Zn_BS"/>
</dbReference>
<dbReference type="PANTHER" id="PTHR43690">
    <property type="entry name" value="NARDILYSIN"/>
    <property type="match status" value="1"/>
</dbReference>
<dbReference type="PANTHER" id="PTHR43690:SF18">
    <property type="entry name" value="INSULIN-DEGRADING ENZYME-RELATED"/>
    <property type="match status" value="1"/>
</dbReference>
<keyword evidence="6" id="KW-0645">Protease</keyword>
<evidence type="ECO:0000256" key="11">
    <source>
        <dbReference type="ARBA" id="ARBA00029597"/>
    </source>
</evidence>
<dbReference type="SUPFAM" id="SSF63411">
    <property type="entry name" value="LuxS/MPP-like metallohydrolase"/>
    <property type="match status" value="4"/>
</dbReference>
<comment type="similarity">
    <text evidence="3 14">Belongs to the peptidase M16 family.</text>
</comment>
<dbReference type="RefSeq" id="WP_343818347.1">
    <property type="nucleotide sequence ID" value="NZ_BAAAFA010000010.1"/>
</dbReference>
<evidence type="ECO:0000256" key="1">
    <source>
        <dbReference type="ARBA" id="ARBA00001947"/>
    </source>
</evidence>
<feature type="domain" description="Peptidase M16 C-terminal" evidence="16">
    <location>
        <begin position="184"/>
        <end position="353"/>
    </location>
</feature>
<evidence type="ECO:0000259" key="17">
    <source>
        <dbReference type="Pfam" id="PF16187"/>
    </source>
</evidence>
<evidence type="ECO:0000256" key="13">
    <source>
        <dbReference type="ARBA" id="ARBA00033450"/>
    </source>
</evidence>
<evidence type="ECO:0000256" key="12">
    <source>
        <dbReference type="ARBA" id="ARBA00031184"/>
    </source>
</evidence>
<dbReference type="InterPro" id="IPR007863">
    <property type="entry name" value="Peptidase_M16_C"/>
</dbReference>
<keyword evidence="8" id="KW-0378">Hydrolase</keyword>
<reference evidence="20" key="1">
    <citation type="journal article" date="2019" name="Int. J. Syst. Evol. Microbiol.">
        <title>The Global Catalogue of Microorganisms (GCM) 10K type strain sequencing project: providing services to taxonomists for standard genome sequencing and annotation.</title>
        <authorList>
            <consortium name="The Broad Institute Genomics Platform"/>
            <consortium name="The Broad Institute Genome Sequencing Center for Infectious Disease"/>
            <person name="Wu L."/>
            <person name="Ma J."/>
        </authorList>
    </citation>
    <scope>NUCLEOTIDE SEQUENCE [LARGE SCALE GENOMIC DNA]</scope>
    <source>
        <strain evidence="20">JCM 15608</strain>
    </source>
</reference>
<keyword evidence="9" id="KW-0862">Zinc</keyword>
<dbReference type="InterPro" id="IPR011765">
    <property type="entry name" value="Pept_M16_N"/>
</dbReference>
<dbReference type="Pfam" id="PF16187">
    <property type="entry name" value="Peptidase_M16_M"/>
    <property type="match status" value="1"/>
</dbReference>
<keyword evidence="7" id="KW-0479">Metal-binding</keyword>
<evidence type="ECO:0000256" key="14">
    <source>
        <dbReference type="RuleBase" id="RU004447"/>
    </source>
</evidence>
<dbReference type="InterPro" id="IPR050626">
    <property type="entry name" value="Peptidase_M16"/>
</dbReference>
<evidence type="ECO:0000256" key="6">
    <source>
        <dbReference type="ARBA" id="ARBA00022670"/>
    </source>
</evidence>
<evidence type="ECO:0000256" key="4">
    <source>
        <dbReference type="ARBA" id="ARBA00012449"/>
    </source>
</evidence>
<evidence type="ECO:0000259" key="15">
    <source>
        <dbReference type="Pfam" id="PF00675"/>
    </source>
</evidence>
<evidence type="ECO:0000256" key="8">
    <source>
        <dbReference type="ARBA" id="ARBA00022801"/>
    </source>
</evidence>
<evidence type="ECO:0000256" key="5">
    <source>
        <dbReference type="ARBA" id="ARBA00017565"/>
    </source>
</evidence>
<evidence type="ECO:0000256" key="2">
    <source>
        <dbReference type="ARBA" id="ARBA00002184"/>
    </source>
</evidence>
<evidence type="ECO:0000313" key="19">
    <source>
        <dbReference type="EMBL" id="GAA0821557.1"/>
    </source>
</evidence>
<feature type="domain" description="Coenzyme PQQ synthesis protein F-like C-terminal lobe" evidence="18">
    <location>
        <begin position="763"/>
        <end position="860"/>
    </location>
</feature>
<name>A0ABP3WJ66_9GAMM</name>
<protein>
    <recommendedName>
        <fullName evidence="5">Protease 3</fullName>
        <ecNumber evidence="4">3.4.24.55</ecNumber>
    </recommendedName>
    <alternativeName>
        <fullName evidence="13">Pitrilysin</fullName>
    </alternativeName>
    <alternativeName>
        <fullName evidence="12">Protease III</fullName>
    </alternativeName>
    <alternativeName>
        <fullName evidence="11">Protease pi</fullName>
    </alternativeName>
</protein>
<comment type="caution">
    <text evidence="19">The sequence shown here is derived from an EMBL/GenBank/DDBJ whole genome shotgun (WGS) entry which is preliminary data.</text>
</comment>
<dbReference type="Pfam" id="PF22456">
    <property type="entry name" value="PqqF-like_C_4"/>
    <property type="match status" value="1"/>
</dbReference>
<dbReference type="InterPro" id="IPR011249">
    <property type="entry name" value="Metalloenz_LuxS/M16"/>
</dbReference>
<evidence type="ECO:0000313" key="20">
    <source>
        <dbReference type="Proteomes" id="UP001500021"/>
    </source>
</evidence>
<dbReference type="EC" id="3.4.24.55" evidence="4"/>
<evidence type="ECO:0000259" key="16">
    <source>
        <dbReference type="Pfam" id="PF05193"/>
    </source>
</evidence>
<gene>
    <name evidence="19" type="ORF">GCM10009111_28720</name>
</gene>
<comment type="function">
    <text evidence="2">Endopeptidase that degrades small peptides of less than 7 kDa, such as glucagon and insulin.</text>
</comment>
<dbReference type="PROSITE" id="PS00143">
    <property type="entry name" value="INSULINASE"/>
    <property type="match status" value="1"/>
</dbReference>
<keyword evidence="20" id="KW-1185">Reference proteome</keyword>
<evidence type="ECO:0000256" key="7">
    <source>
        <dbReference type="ARBA" id="ARBA00022723"/>
    </source>
</evidence>
<feature type="domain" description="Peptidase M16 N-terminal" evidence="15">
    <location>
        <begin position="21"/>
        <end position="138"/>
    </location>
</feature>
<evidence type="ECO:0000259" key="18">
    <source>
        <dbReference type="Pfam" id="PF22456"/>
    </source>
</evidence>
<evidence type="ECO:0000256" key="10">
    <source>
        <dbReference type="ARBA" id="ARBA00023049"/>
    </source>
</evidence>
<dbReference type="Gene3D" id="3.30.830.10">
    <property type="entry name" value="Metalloenzyme, LuxS/M16 peptidase-like"/>
    <property type="match status" value="4"/>
</dbReference>
<dbReference type="Proteomes" id="UP001500021">
    <property type="component" value="Unassembled WGS sequence"/>
</dbReference>
<accession>A0ABP3WJ66</accession>
<organism evidence="19 20">
    <name type="scientific">Colwellia asteriadis</name>
    <dbReference type="NCBI Taxonomy" id="517723"/>
    <lineage>
        <taxon>Bacteria</taxon>
        <taxon>Pseudomonadati</taxon>
        <taxon>Pseudomonadota</taxon>
        <taxon>Gammaproteobacteria</taxon>
        <taxon>Alteromonadales</taxon>
        <taxon>Colwelliaceae</taxon>
        <taxon>Colwellia</taxon>
    </lineage>
</organism>
<proteinExistence type="inferred from homology"/>
<dbReference type="Pfam" id="PF05193">
    <property type="entry name" value="Peptidase_M16_C"/>
    <property type="match status" value="1"/>
</dbReference>
<evidence type="ECO:0000256" key="9">
    <source>
        <dbReference type="ARBA" id="ARBA00022833"/>
    </source>
</evidence>
<evidence type="ECO:0000256" key="3">
    <source>
        <dbReference type="ARBA" id="ARBA00007261"/>
    </source>
</evidence>